<evidence type="ECO:0000256" key="4">
    <source>
        <dbReference type="SAM" id="MobiDB-lite"/>
    </source>
</evidence>
<dbReference type="InterPro" id="IPR019148">
    <property type="entry name" value="Nuclear_protein_DGCR14_ESS-2"/>
</dbReference>
<protein>
    <submittedName>
        <fullName evidence="5">Nuclear protein DGCR14</fullName>
    </submittedName>
</protein>
<feature type="region of interest" description="Disordered" evidence="4">
    <location>
        <begin position="274"/>
        <end position="358"/>
    </location>
</feature>
<sequence length="508" mass="55630">MATESGSNPDAPPRSLDRQTILEEDEYAEALSHIIARDFFPSLVHLDATNDYLDALKSQDPTRIQATVRRLGEINTPSTNRRGGATVGVTPTPCGGRGSYDTPLKTPYDSSRYGDVEGDEPLPKRRKFDASMSLDSFQAKYTSEDNASFLEILSDENKKRKETFGWAYNAQKRVEEQRERMLEGRERLLIEPPQVTLTGVKEKFRIEAPKLAGLITQGECENAEEEEKGKEVAVVTGTKVEEVLDVMAPKKDTRAAGVDGWNFKARNALMFAPDADLSPHTGKNASGLPPDPRSIKHGNTRLPEQDESTTSSHSEPPSPTRSRVDAAIAGIPYKPSSPKINSFGLVPTMPSPTPEELGPTAVKQLMTWGTLDATPRIISSDDSVDVPEPSTPFRIADPSKREKISHKLSANASKSLRAKAILLGGRKAPGFSRTSSLERTRGDMGPPSWTPRRADSVGNLTPAAKRLLNKTMASRRSDAMEKSSNWQGGSSANERDLNKVRWTPTPGR</sequence>
<evidence type="ECO:0000313" key="5">
    <source>
        <dbReference type="EMBL" id="KAF9787140.1"/>
    </source>
</evidence>
<dbReference type="Pfam" id="PF09751">
    <property type="entry name" value="Es2"/>
    <property type="match status" value="1"/>
</dbReference>
<evidence type="ECO:0000256" key="2">
    <source>
        <dbReference type="ARBA" id="ARBA00009072"/>
    </source>
</evidence>
<name>A0A9P6L8H2_9AGAM</name>
<comment type="subcellular location">
    <subcellularLocation>
        <location evidence="1">Nucleus</location>
    </subcellularLocation>
</comment>
<evidence type="ECO:0000256" key="1">
    <source>
        <dbReference type="ARBA" id="ARBA00004123"/>
    </source>
</evidence>
<comment type="similarity">
    <text evidence="2">Belongs to the ESS2 family.</text>
</comment>
<reference evidence="5" key="1">
    <citation type="journal article" date="2020" name="Nat. Commun.">
        <title>Large-scale genome sequencing of mycorrhizal fungi provides insights into the early evolution of symbiotic traits.</title>
        <authorList>
            <person name="Miyauchi S."/>
            <person name="Kiss E."/>
            <person name="Kuo A."/>
            <person name="Drula E."/>
            <person name="Kohler A."/>
            <person name="Sanchez-Garcia M."/>
            <person name="Morin E."/>
            <person name="Andreopoulos B."/>
            <person name="Barry K.W."/>
            <person name="Bonito G."/>
            <person name="Buee M."/>
            <person name="Carver A."/>
            <person name="Chen C."/>
            <person name="Cichocki N."/>
            <person name="Clum A."/>
            <person name="Culley D."/>
            <person name="Crous P.W."/>
            <person name="Fauchery L."/>
            <person name="Girlanda M."/>
            <person name="Hayes R.D."/>
            <person name="Keri Z."/>
            <person name="LaButti K."/>
            <person name="Lipzen A."/>
            <person name="Lombard V."/>
            <person name="Magnuson J."/>
            <person name="Maillard F."/>
            <person name="Murat C."/>
            <person name="Nolan M."/>
            <person name="Ohm R.A."/>
            <person name="Pangilinan J."/>
            <person name="Pereira M.F."/>
            <person name="Perotto S."/>
            <person name="Peter M."/>
            <person name="Pfister S."/>
            <person name="Riley R."/>
            <person name="Sitrit Y."/>
            <person name="Stielow J.B."/>
            <person name="Szollosi G."/>
            <person name="Zifcakova L."/>
            <person name="Stursova M."/>
            <person name="Spatafora J.W."/>
            <person name="Tedersoo L."/>
            <person name="Vaario L.M."/>
            <person name="Yamada A."/>
            <person name="Yan M."/>
            <person name="Wang P."/>
            <person name="Xu J."/>
            <person name="Bruns T."/>
            <person name="Baldrian P."/>
            <person name="Vilgalys R."/>
            <person name="Dunand C."/>
            <person name="Henrissat B."/>
            <person name="Grigoriev I.V."/>
            <person name="Hibbett D."/>
            <person name="Nagy L.G."/>
            <person name="Martin F.M."/>
        </authorList>
    </citation>
    <scope>NUCLEOTIDE SEQUENCE</scope>
    <source>
        <strain evidence="5">UH-Tt-Lm1</strain>
    </source>
</reference>
<keyword evidence="3" id="KW-0539">Nucleus</keyword>
<dbReference type="PANTHER" id="PTHR12940:SF0">
    <property type="entry name" value="SPLICING FACTOR ESS-2 HOMOLOG"/>
    <property type="match status" value="1"/>
</dbReference>
<gene>
    <name evidence="5" type="ORF">BJ322DRAFT_1004092</name>
</gene>
<accession>A0A9P6L8H2</accession>
<dbReference type="Proteomes" id="UP000736335">
    <property type="component" value="Unassembled WGS sequence"/>
</dbReference>
<proteinExistence type="inferred from homology"/>
<comment type="caution">
    <text evidence="5">The sequence shown here is derived from an EMBL/GenBank/DDBJ whole genome shotgun (WGS) entry which is preliminary data.</text>
</comment>
<feature type="region of interest" description="Disordered" evidence="4">
    <location>
        <begin position="75"/>
        <end position="124"/>
    </location>
</feature>
<dbReference type="OrthoDB" id="19679at2759"/>
<organism evidence="5 6">
    <name type="scientific">Thelephora terrestris</name>
    <dbReference type="NCBI Taxonomy" id="56493"/>
    <lineage>
        <taxon>Eukaryota</taxon>
        <taxon>Fungi</taxon>
        <taxon>Dikarya</taxon>
        <taxon>Basidiomycota</taxon>
        <taxon>Agaricomycotina</taxon>
        <taxon>Agaricomycetes</taxon>
        <taxon>Thelephorales</taxon>
        <taxon>Thelephoraceae</taxon>
        <taxon>Thelephora</taxon>
    </lineage>
</organism>
<evidence type="ECO:0000313" key="6">
    <source>
        <dbReference type="Proteomes" id="UP000736335"/>
    </source>
</evidence>
<feature type="compositionally biased region" description="Polar residues" evidence="4">
    <location>
        <begin position="482"/>
        <end position="492"/>
    </location>
</feature>
<keyword evidence="6" id="KW-1185">Reference proteome</keyword>
<dbReference type="AlphaFoldDB" id="A0A9P6L8H2"/>
<evidence type="ECO:0000256" key="3">
    <source>
        <dbReference type="ARBA" id="ARBA00023242"/>
    </source>
</evidence>
<feature type="region of interest" description="Disordered" evidence="4">
    <location>
        <begin position="378"/>
        <end position="410"/>
    </location>
</feature>
<feature type="region of interest" description="Disordered" evidence="4">
    <location>
        <begin position="427"/>
        <end position="508"/>
    </location>
</feature>
<dbReference type="EMBL" id="WIUZ02000005">
    <property type="protein sequence ID" value="KAF9787140.1"/>
    <property type="molecule type" value="Genomic_DNA"/>
</dbReference>
<dbReference type="GO" id="GO:0071013">
    <property type="term" value="C:catalytic step 2 spliceosome"/>
    <property type="evidence" value="ECO:0007669"/>
    <property type="project" value="TreeGrafter"/>
</dbReference>
<dbReference type="PANTHER" id="PTHR12940">
    <property type="entry name" value="ES-2 PROTEIN - RELATED"/>
    <property type="match status" value="1"/>
</dbReference>
<reference evidence="5" key="2">
    <citation type="submission" date="2020-11" db="EMBL/GenBank/DDBJ databases">
        <authorList>
            <consortium name="DOE Joint Genome Institute"/>
            <person name="Kuo A."/>
            <person name="Miyauchi S."/>
            <person name="Kiss E."/>
            <person name="Drula E."/>
            <person name="Kohler A."/>
            <person name="Sanchez-Garcia M."/>
            <person name="Andreopoulos B."/>
            <person name="Barry K.W."/>
            <person name="Bonito G."/>
            <person name="Buee M."/>
            <person name="Carver A."/>
            <person name="Chen C."/>
            <person name="Cichocki N."/>
            <person name="Clum A."/>
            <person name="Culley D."/>
            <person name="Crous P.W."/>
            <person name="Fauchery L."/>
            <person name="Girlanda M."/>
            <person name="Hayes R."/>
            <person name="Keri Z."/>
            <person name="Labutti K."/>
            <person name="Lipzen A."/>
            <person name="Lombard V."/>
            <person name="Magnuson J."/>
            <person name="Maillard F."/>
            <person name="Morin E."/>
            <person name="Murat C."/>
            <person name="Nolan M."/>
            <person name="Ohm R."/>
            <person name="Pangilinan J."/>
            <person name="Pereira M."/>
            <person name="Perotto S."/>
            <person name="Peter M."/>
            <person name="Riley R."/>
            <person name="Sitrit Y."/>
            <person name="Stielow B."/>
            <person name="Szollosi G."/>
            <person name="Zifcakova L."/>
            <person name="Stursova M."/>
            <person name="Spatafora J.W."/>
            <person name="Tedersoo L."/>
            <person name="Vaario L.-M."/>
            <person name="Yamada A."/>
            <person name="Yan M."/>
            <person name="Wang P."/>
            <person name="Xu J."/>
            <person name="Bruns T."/>
            <person name="Baldrian P."/>
            <person name="Vilgalys R."/>
            <person name="Henrissat B."/>
            <person name="Grigoriev I.V."/>
            <person name="Hibbett D."/>
            <person name="Nagy L.G."/>
            <person name="Martin F.M."/>
        </authorList>
    </citation>
    <scope>NUCLEOTIDE SEQUENCE</scope>
    <source>
        <strain evidence="5">UH-Tt-Lm1</strain>
    </source>
</reference>